<sequence>MKSLKTTATGSGNVKKDIASYMSYHYTYRNL</sequence>
<gene>
    <name evidence="1" type="ORF">CLV60_104484</name>
</gene>
<name>A0A2P8G991_9BACT</name>
<dbReference type="EMBL" id="PYAS01000004">
    <property type="protein sequence ID" value="PSL30541.1"/>
    <property type="molecule type" value="Genomic_DNA"/>
</dbReference>
<proteinExistence type="predicted"/>
<evidence type="ECO:0000313" key="1">
    <source>
        <dbReference type="EMBL" id="PSL30541.1"/>
    </source>
</evidence>
<organism evidence="1 2">
    <name type="scientific">Dyadobacter jiangsuensis</name>
    <dbReference type="NCBI Taxonomy" id="1591085"/>
    <lineage>
        <taxon>Bacteria</taxon>
        <taxon>Pseudomonadati</taxon>
        <taxon>Bacteroidota</taxon>
        <taxon>Cytophagia</taxon>
        <taxon>Cytophagales</taxon>
        <taxon>Spirosomataceae</taxon>
        <taxon>Dyadobacter</taxon>
    </lineage>
</organism>
<reference evidence="1 2" key="1">
    <citation type="submission" date="2018-03" db="EMBL/GenBank/DDBJ databases">
        <title>Genomic Encyclopedia of Archaeal and Bacterial Type Strains, Phase II (KMG-II): from individual species to whole genera.</title>
        <authorList>
            <person name="Goeker M."/>
        </authorList>
    </citation>
    <scope>NUCLEOTIDE SEQUENCE [LARGE SCALE GENOMIC DNA]</scope>
    <source>
        <strain evidence="1 2">DSM 29057</strain>
    </source>
</reference>
<comment type="caution">
    <text evidence="1">The sequence shown here is derived from an EMBL/GenBank/DDBJ whole genome shotgun (WGS) entry which is preliminary data.</text>
</comment>
<keyword evidence="2" id="KW-1185">Reference proteome</keyword>
<dbReference type="AlphaFoldDB" id="A0A2P8G991"/>
<dbReference type="Proteomes" id="UP000241964">
    <property type="component" value="Unassembled WGS sequence"/>
</dbReference>
<accession>A0A2P8G991</accession>
<evidence type="ECO:0000313" key="2">
    <source>
        <dbReference type="Proteomes" id="UP000241964"/>
    </source>
</evidence>
<protein>
    <submittedName>
        <fullName evidence="1">Uncharacterized protein</fullName>
    </submittedName>
</protein>